<feature type="transmembrane region" description="Helical" evidence="8">
    <location>
        <begin position="338"/>
        <end position="360"/>
    </location>
</feature>
<keyword evidence="6 8" id="KW-1133">Transmembrane helix</keyword>
<protein>
    <submittedName>
        <fullName evidence="10">Putative membrane protein</fullName>
    </submittedName>
</protein>
<keyword evidence="3" id="KW-0328">Glycosyltransferase</keyword>
<organism evidence="10 11">
    <name type="scientific">Candidatus Woesebacteria bacterium GW2011_GWA1_39_21</name>
    <dbReference type="NCBI Taxonomy" id="1618550"/>
    <lineage>
        <taxon>Bacteria</taxon>
        <taxon>Candidatus Woeseibacteriota</taxon>
    </lineage>
</organism>
<dbReference type="Pfam" id="PF13231">
    <property type="entry name" value="PMT_2"/>
    <property type="match status" value="1"/>
</dbReference>
<dbReference type="GO" id="GO:0009103">
    <property type="term" value="P:lipopolysaccharide biosynthetic process"/>
    <property type="evidence" value="ECO:0007669"/>
    <property type="project" value="UniProtKB-ARBA"/>
</dbReference>
<dbReference type="GO" id="GO:0016763">
    <property type="term" value="F:pentosyltransferase activity"/>
    <property type="evidence" value="ECO:0007669"/>
    <property type="project" value="TreeGrafter"/>
</dbReference>
<evidence type="ECO:0000256" key="3">
    <source>
        <dbReference type="ARBA" id="ARBA00022676"/>
    </source>
</evidence>
<dbReference type="InterPro" id="IPR050297">
    <property type="entry name" value="LipidA_mod_glycosyltrf_83"/>
</dbReference>
<evidence type="ECO:0000256" key="4">
    <source>
        <dbReference type="ARBA" id="ARBA00022679"/>
    </source>
</evidence>
<feature type="domain" description="Glycosyltransferase RgtA/B/C/D-like" evidence="9">
    <location>
        <begin position="146"/>
        <end position="278"/>
    </location>
</feature>
<reference evidence="10 11" key="1">
    <citation type="journal article" date="2015" name="Nature">
        <title>rRNA introns, odd ribosomes, and small enigmatic genomes across a large radiation of phyla.</title>
        <authorList>
            <person name="Brown C.T."/>
            <person name="Hug L.A."/>
            <person name="Thomas B.C."/>
            <person name="Sharon I."/>
            <person name="Castelle C.J."/>
            <person name="Singh A."/>
            <person name="Wilkins M.J."/>
            <person name="Williams K.H."/>
            <person name="Banfield J.F."/>
        </authorList>
    </citation>
    <scope>NUCLEOTIDE SEQUENCE [LARGE SCALE GENOMIC DNA]</scope>
</reference>
<evidence type="ECO:0000256" key="8">
    <source>
        <dbReference type="SAM" id="Phobius"/>
    </source>
</evidence>
<evidence type="ECO:0000313" key="10">
    <source>
        <dbReference type="EMBL" id="KKR11691.1"/>
    </source>
</evidence>
<keyword evidence="7 8" id="KW-0472">Membrane</keyword>
<comment type="subcellular location">
    <subcellularLocation>
        <location evidence="1">Cell membrane</location>
        <topology evidence="1">Multi-pass membrane protein</topology>
    </subcellularLocation>
</comment>
<feature type="transmembrane region" description="Helical" evidence="8">
    <location>
        <begin position="441"/>
        <end position="461"/>
    </location>
</feature>
<accession>A0A0G0NFX1</accession>
<evidence type="ECO:0000256" key="7">
    <source>
        <dbReference type="ARBA" id="ARBA00023136"/>
    </source>
</evidence>
<evidence type="ECO:0000256" key="1">
    <source>
        <dbReference type="ARBA" id="ARBA00004651"/>
    </source>
</evidence>
<evidence type="ECO:0000256" key="6">
    <source>
        <dbReference type="ARBA" id="ARBA00022989"/>
    </source>
</evidence>
<dbReference type="PANTHER" id="PTHR33908:SF11">
    <property type="entry name" value="MEMBRANE PROTEIN"/>
    <property type="match status" value="1"/>
</dbReference>
<comment type="caution">
    <text evidence="10">The sequence shown here is derived from an EMBL/GenBank/DDBJ whole genome shotgun (WGS) entry which is preliminary data.</text>
</comment>
<feature type="transmembrane region" description="Helical" evidence="8">
    <location>
        <begin position="386"/>
        <end position="406"/>
    </location>
</feature>
<keyword evidence="5 8" id="KW-0812">Transmembrane</keyword>
<evidence type="ECO:0000256" key="5">
    <source>
        <dbReference type="ARBA" id="ARBA00022692"/>
    </source>
</evidence>
<dbReference type="STRING" id="1618550.UT39_C0004G0050"/>
<feature type="transmembrane region" description="Helical" evidence="8">
    <location>
        <begin position="263"/>
        <end position="284"/>
    </location>
</feature>
<dbReference type="InterPro" id="IPR038731">
    <property type="entry name" value="RgtA/B/C-like"/>
</dbReference>
<evidence type="ECO:0000256" key="2">
    <source>
        <dbReference type="ARBA" id="ARBA00022475"/>
    </source>
</evidence>
<feature type="transmembrane region" description="Helical" evidence="8">
    <location>
        <begin position="50"/>
        <end position="67"/>
    </location>
</feature>
<dbReference type="AlphaFoldDB" id="A0A0G0NFX1"/>
<sequence length="618" mass="70905">MTKSLDNKQPRVKNPRFSAKSLPAGKVGLFTASLQNMAKSTEFSQSLNKFLFLGILLFAFTLRVYGINWDQNQHLHPDERFLTMTTEKMLWPKTLAEYLSPSISKLNPYNIDAGFFVYGTLPTTSVKYFSAYKLFGNYQYNNITLTGRLISAILDTTVVILICLITTAIFNNKALSLLSSFVYSISVLPIQLSHFFAVDTFLNFFLILSFYFLIRLTSKNRWVNVILLGLSFGAALACKISALYFFPIICLGFLLFYLKTKRLVRVCGYFLLAVFSIIISFRILDPHTFTGNLFPPKVSPQFVQNIKELQSIASDNSFYPPAIQWLKTTPLLFPLKNIVIWGLGLPLGILFIVSIASEIYRLKSFYKLKPVENIRNILNGLTTNDFGRTLILIWILFLLVSQGFQFTPSMRYFLPIYPFMAIFVAKFSVEKIFPVFKNHILLFTTYFLLLLIWPLSFLSIYTRSHSRISASEWIYQNIPAGTVLSCDLWDDCLPLPLDQTKKPQQYQTVTMQPFAVDSQQKISDFVNGLKQIDYLVLSSNRAWDSIPKLPEKYPFMAKFYDDLFSGKLEFEKVAEITSYPTIPVLNISIPDQPSEEAFTVYDHPKILIFKKVSKSFEE</sequence>
<evidence type="ECO:0000313" key="11">
    <source>
        <dbReference type="Proteomes" id="UP000034246"/>
    </source>
</evidence>
<keyword evidence="2" id="KW-1003">Cell membrane</keyword>
<name>A0A0G0NFX1_9BACT</name>
<feature type="transmembrane region" description="Helical" evidence="8">
    <location>
        <begin position="149"/>
        <end position="171"/>
    </location>
</feature>
<feature type="transmembrane region" description="Helical" evidence="8">
    <location>
        <begin position="192"/>
        <end position="214"/>
    </location>
</feature>
<keyword evidence="4" id="KW-0808">Transferase</keyword>
<dbReference type="Proteomes" id="UP000034246">
    <property type="component" value="Unassembled WGS sequence"/>
</dbReference>
<dbReference type="PANTHER" id="PTHR33908">
    <property type="entry name" value="MANNOSYLTRANSFERASE YKCB-RELATED"/>
    <property type="match status" value="1"/>
</dbReference>
<feature type="transmembrane region" description="Helical" evidence="8">
    <location>
        <begin position="226"/>
        <end position="256"/>
    </location>
</feature>
<gene>
    <name evidence="10" type="ORF">UT39_C0004G0050</name>
</gene>
<proteinExistence type="predicted"/>
<dbReference type="EMBL" id="LBWP01000004">
    <property type="protein sequence ID" value="KKR11691.1"/>
    <property type="molecule type" value="Genomic_DNA"/>
</dbReference>
<evidence type="ECO:0000259" key="9">
    <source>
        <dbReference type="Pfam" id="PF13231"/>
    </source>
</evidence>
<dbReference type="GO" id="GO:0005886">
    <property type="term" value="C:plasma membrane"/>
    <property type="evidence" value="ECO:0007669"/>
    <property type="project" value="UniProtKB-SubCell"/>
</dbReference>